<dbReference type="EMBL" id="JACAZI010000002">
    <property type="protein sequence ID" value="KAF7368782.1"/>
    <property type="molecule type" value="Genomic_DNA"/>
</dbReference>
<evidence type="ECO:0000313" key="2">
    <source>
        <dbReference type="Proteomes" id="UP000620124"/>
    </source>
</evidence>
<accession>A0A8H6Z177</accession>
<dbReference type="Proteomes" id="UP000620124">
    <property type="component" value="Unassembled WGS sequence"/>
</dbReference>
<organism evidence="1 2">
    <name type="scientific">Mycena venus</name>
    <dbReference type="NCBI Taxonomy" id="2733690"/>
    <lineage>
        <taxon>Eukaryota</taxon>
        <taxon>Fungi</taxon>
        <taxon>Dikarya</taxon>
        <taxon>Basidiomycota</taxon>
        <taxon>Agaricomycotina</taxon>
        <taxon>Agaricomycetes</taxon>
        <taxon>Agaricomycetidae</taxon>
        <taxon>Agaricales</taxon>
        <taxon>Marasmiineae</taxon>
        <taxon>Mycenaceae</taxon>
        <taxon>Mycena</taxon>
    </lineage>
</organism>
<keyword evidence="2" id="KW-1185">Reference proteome</keyword>
<dbReference type="OrthoDB" id="2745898at2759"/>
<gene>
    <name evidence="1" type="ORF">MVEN_00203300</name>
</gene>
<reference evidence="1" key="1">
    <citation type="submission" date="2020-05" db="EMBL/GenBank/DDBJ databases">
        <title>Mycena genomes resolve the evolution of fungal bioluminescence.</title>
        <authorList>
            <person name="Tsai I.J."/>
        </authorList>
    </citation>
    <scope>NUCLEOTIDE SEQUENCE</scope>
    <source>
        <strain evidence="1">CCC161011</strain>
    </source>
</reference>
<dbReference type="SUPFAM" id="SSF52047">
    <property type="entry name" value="RNI-like"/>
    <property type="match status" value="1"/>
</dbReference>
<protein>
    <recommendedName>
        <fullName evidence="3">F-box domain-containing protein</fullName>
    </recommendedName>
</protein>
<sequence length="387" mass="43783">MPDFPQELIDAIVEDVPYTSLAACSLTATAFVAPGQRGLFRWMSLSDIRLYERAAQLLASSPHLGRYVRMLALNIGEIPKDYIHLKAILPLFSELERLSIGGNIPASRFANQMDFNPCLYDLFSIPTLRCLALDRLVFVPLPLISRALVSFEQVILSTITVVFELGRGLEASSSPGSVWHLSVRGDEHATVLLSLLHPTQIGTLQKLQRLSIVIPPIAEPVMPRVTELLVACSPTLQYLAIELEEPPTYLPALPDLKELELWIDVESTKTPTQFHSIISGAISSTPHLEVLTIAILDRPDGPHRPNPQQWTTRRPWTWVDLDSLFVDSDMPNLREVHFSLRWYHRKPERYGEFVPFIQNHLPRTFDAGLIKCTYQFSIQHPMDNFVH</sequence>
<evidence type="ECO:0008006" key="3">
    <source>
        <dbReference type="Google" id="ProtNLM"/>
    </source>
</evidence>
<dbReference type="AlphaFoldDB" id="A0A8H6Z177"/>
<evidence type="ECO:0000313" key="1">
    <source>
        <dbReference type="EMBL" id="KAF7368782.1"/>
    </source>
</evidence>
<name>A0A8H6Z177_9AGAR</name>
<proteinExistence type="predicted"/>
<comment type="caution">
    <text evidence="1">The sequence shown here is derived from an EMBL/GenBank/DDBJ whole genome shotgun (WGS) entry which is preliminary data.</text>
</comment>